<dbReference type="Proteomes" id="UP000199657">
    <property type="component" value="Unassembled WGS sequence"/>
</dbReference>
<accession>A0A1H8UX76</accession>
<keyword evidence="4" id="KW-1185">Reference proteome</keyword>
<name>A0A1H8UX76_9GAMM</name>
<protein>
    <submittedName>
        <fullName evidence="3">Putative DNA-binding domain-containing protein</fullName>
    </submittedName>
</protein>
<dbReference type="InterPro" id="IPR004919">
    <property type="entry name" value="GmrSD_N"/>
</dbReference>
<keyword evidence="3" id="KW-0238">DNA-binding</keyword>
<dbReference type="GO" id="GO:0003677">
    <property type="term" value="F:DNA binding"/>
    <property type="evidence" value="ECO:0007669"/>
    <property type="project" value="UniProtKB-KW"/>
</dbReference>
<dbReference type="RefSeq" id="WP_091645402.1">
    <property type="nucleotide sequence ID" value="NZ_FOEG01000008.1"/>
</dbReference>
<dbReference type="EMBL" id="FOEG01000008">
    <property type="protein sequence ID" value="SEP07759.1"/>
    <property type="molecule type" value="Genomic_DNA"/>
</dbReference>
<dbReference type="OrthoDB" id="9798761at2"/>
<dbReference type="Pfam" id="PF04326">
    <property type="entry name" value="SLFN_AlbA_2"/>
    <property type="match status" value="1"/>
</dbReference>
<dbReference type="STRING" id="406100.SAMN04488052_108128"/>
<dbReference type="InterPro" id="IPR007421">
    <property type="entry name" value="Schlafen_AlbA_2_dom"/>
</dbReference>
<proteinExistence type="predicted"/>
<sequence>MADLASQPTSIQSIYSWYKEDKLYVNRRYQRKLVWTQDEKQRLIESILKRYPIPALFVAEREEAGTYEIIDGLQRLHAIVSFIETSFPDLDGQFFNLEHFPTAKSRADSGGFDPTQSESLIDQGQVTTILDYTLALSVMRNATEDEINDVFDRINTYGHRLSDQERRQAGVQNEFSEVVRHIACEIRGDDSADVLTLSLMPSVSVDLPMSKHGYEVRADEVFWVQQGILRSTDLRDSEDEQCIADIVASIVGSQPIPRSKDALDSVYADGSEENRRILSSLDVYGPERISEEFKFCVEEIQKICSQGGEEKLRDLIFEKRTTNPFPSVFAVLFIALHETFVKDKKVISDYECAKKSLNNLVSRVESGRKAGSPSERRKNIATAKALLDDCLIDADGTQHIYGSQSTVDIQNALRRSEAEHSRYELKQGLLSLSDDRKRDGAVVDKVIKTICAIANNGPSCSGQIIIGVADKEADKKRISEIDGVEGKRIGRKYVVGVKREADVLGITIEQYYSQWKEAIRNSGLSGSVRDSVLSNMDYNEFYGLGVITITIPPQCEMSYVGEETFLRSGDDTLKAETAQQIASIAKRF</sequence>
<dbReference type="InterPro" id="IPR036086">
    <property type="entry name" value="ParB/Sulfiredoxin_sf"/>
</dbReference>
<dbReference type="InterPro" id="IPR038461">
    <property type="entry name" value="Schlafen_AlbA_2_dom_sf"/>
</dbReference>
<gene>
    <name evidence="3" type="ORF">SAMN04488052_108128</name>
</gene>
<dbReference type="Gene3D" id="3.30.950.30">
    <property type="entry name" value="Schlafen, AAA domain"/>
    <property type="match status" value="1"/>
</dbReference>
<dbReference type="SUPFAM" id="SSF110849">
    <property type="entry name" value="ParB/Sulfiredoxin"/>
    <property type="match status" value="1"/>
</dbReference>
<reference evidence="3 4" key="1">
    <citation type="submission" date="2016-10" db="EMBL/GenBank/DDBJ databases">
        <authorList>
            <person name="de Groot N.N."/>
        </authorList>
    </citation>
    <scope>NUCLEOTIDE SEQUENCE [LARGE SCALE GENOMIC DNA]</scope>
    <source>
        <strain evidence="3 4">CGMCC 1.6291</strain>
    </source>
</reference>
<organism evidence="3 4">
    <name type="scientific">Aquisalimonas asiatica</name>
    <dbReference type="NCBI Taxonomy" id="406100"/>
    <lineage>
        <taxon>Bacteria</taxon>
        <taxon>Pseudomonadati</taxon>
        <taxon>Pseudomonadota</taxon>
        <taxon>Gammaproteobacteria</taxon>
        <taxon>Chromatiales</taxon>
        <taxon>Ectothiorhodospiraceae</taxon>
        <taxon>Aquisalimonas</taxon>
    </lineage>
</organism>
<evidence type="ECO:0000259" key="2">
    <source>
        <dbReference type="Pfam" id="PF04326"/>
    </source>
</evidence>
<feature type="domain" description="Schlafen AlbA-2" evidence="2">
    <location>
        <begin position="419"/>
        <end position="574"/>
    </location>
</feature>
<dbReference type="Pfam" id="PF03235">
    <property type="entry name" value="GmrSD_N"/>
    <property type="match status" value="1"/>
</dbReference>
<evidence type="ECO:0000259" key="1">
    <source>
        <dbReference type="Pfam" id="PF03235"/>
    </source>
</evidence>
<dbReference type="PANTHER" id="PTHR39639">
    <property type="entry name" value="CHROMOSOME 16, WHOLE GENOME SHOTGUN SEQUENCE"/>
    <property type="match status" value="1"/>
</dbReference>
<evidence type="ECO:0000313" key="4">
    <source>
        <dbReference type="Proteomes" id="UP000199657"/>
    </source>
</evidence>
<dbReference type="AlphaFoldDB" id="A0A1H8UX76"/>
<dbReference type="PANTHER" id="PTHR39639:SF1">
    <property type="entry name" value="DUF262 DOMAIN-CONTAINING PROTEIN"/>
    <property type="match status" value="1"/>
</dbReference>
<evidence type="ECO:0000313" key="3">
    <source>
        <dbReference type="EMBL" id="SEP07759.1"/>
    </source>
</evidence>
<feature type="domain" description="GmrSD restriction endonucleases N-terminal" evidence="1">
    <location>
        <begin position="19"/>
        <end position="168"/>
    </location>
</feature>